<dbReference type="InterPro" id="IPR003369">
    <property type="entry name" value="TatA/B/E"/>
</dbReference>
<dbReference type="PANTHER" id="PTHR42982">
    <property type="entry name" value="SEC-INDEPENDENT PROTEIN TRANSLOCASE PROTEIN TATA"/>
    <property type="match status" value="1"/>
</dbReference>
<keyword evidence="5 9" id="KW-0653">Protein transport</keyword>
<proteinExistence type="inferred from homology"/>
<comment type="function">
    <text evidence="9">Part of the twin-arginine translocation (Tat) system that transports large folded proteins containing a characteristic twin-arginine motif in their signal peptide across membranes. TatA could form the protein-conducting channel of the Tat system.</text>
</comment>
<dbReference type="RefSeq" id="WP_186737181.1">
    <property type="nucleotide sequence ID" value="NZ_VFIA01000009.1"/>
</dbReference>
<keyword evidence="2 9" id="KW-0813">Transport</keyword>
<name>A0ABR6W452_9BACT</name>
<evidence type="ECO:0000256" key="9">
    <source>
        <dbReference type="HAMAP-Rule" id="MF_00236"/>
    </source>
</evidence>
<evidence type="ECO:0000256" key="4">
    <source>
        <dbReference type="ARBA" id="ARBA00022692"/>
    </source>
</evidence>
<keyword evidence="6 9" id="KW-1133">Transmembrane helix</keyword>
<comment type="subunit">
    <text evidence="9">Forms a complex with TatC.</text>
</comment>
<evidence type="ECO:0000256" key="3">
    <source>
        <dbReference type="ARBA" id="ARBA00022475"/>
    </source>
</evidence>
<gene>
    <name evidence="9" type="primary">tatA</name>
    <name evidence="10" type="ORF">FH603_1878</name>
</gene>
<dbReference type="Gene3D" id="1.20.5.3310">
    <property type="match status" value="1"/>
</dbReference>
<reference evidence="10 11" key="1">
    <citation type="submission" date="2019-06" db="EMBL/GenBank/DDBJ databases">
        <title>Spirosoma utsteinense sp. nov. isolated from Antarctic ice-free soils.</title>
        <authorList>
            <person name="Tahon G."/>
        </authorList>
    </citation>
    <scope>NUCLEOTIDE SEQUENCE [LARGE SCALE GENOMIC DNA]</scope>
    <source>
        <strain evidence="10 11">LMG 31447</strain>
    </source>
</reference>
<dbReference type="Pfam" id="PF02416">
    <property type="entry name" value="TatA_B_E"/>
    <property type="match status" value="1"/>
</dbReference>
<dbReference type="HAMAP" id="MF_00236">
    <property type="entry name" value="TatA_E"/>
    <property type="match status" value="1"/>
</dbReference>
<keyword evidence="4 9" id="KW-0812">Transmembrane</keyword>
<evidence type="ECO:0000256" key="8">
    <source>
        <dbReference type="ARBA" id="ARBA00023136"/>
    </source>
</evidence>
<evidence type="ECO:0000256" key="2">
    <source>
        <dbReference type="ARBA" id="ARBA00022448"/>
    </source>
</evidence>
<comment type="caution">
    <text evidence="10">The sequence shown here is derived from an EMBL/GenBank/DDBJ whole genome shotgun (WGS) entry which is preliminary data.</text>
</comment>
<dbReference type="EMBL" id="VFIA01000009">
    <property type="protein sequence ID" value="MBC3791377.1"/>
    <property type="molecule type" value="Genomic_DNA"/>
</dbReference>
<feature type="transmembrane region" description="Helical" evidence="9">
    <location>
        <begin position="6"/>
        <end position="28"/>
    </location>
</feature>
<evidence type="ECO:0000256" key="1">
    <source>
        <dbReference type="ARBA" id="ARBA00004162"/>
    </source>
</evidence>
<comment type="similarity">
    <text evidence="9">Belongs to the TatA/E family.</text>
</comment>
<keyword evidence="11" id="KW-1185">Reference proteome</keyword>
<evidence type="ECO:0000256" key="6">
    <source>
        <dbReference type="ARBA" id="ARBA00022989"/>
    </source>
</evidence>
<protein>
    <recommendedName>
        <fullName evidence="9">Sec-independent protein translocase protein TatA</fullName>
    </recommendedName>
</protein>
<keyword evidence="7 9" id="KW-0811">Translocation</keyword>
<keyword evidence="3 9" id="KW-1003">Cell membrane</keyword>
<organism evidence="10 11">
    <name type="scientific">Spirosoma utsteinense</name>
    <dbReference type="NCBI Taxonomy" id="2585773"/>
    <lineage>
        <taxon>Bacteria</taxon>
        <taxon>Pseudomonadati</taxon>
        <taxon>Bacteroidota</taxon>
        <taxon>Cytophagia</taxon>
        <taxon>Cytophagales</taxon>
        <taxon>Cytophagaceae</taxon>
        <taxon>Spirosoma</taxon>
    </lineage>
</organism>
<accession>A0ABR6W452</accession>
<evidence type="ECO:0000256" key="7">
    <source>
        <dbReference type="ARBA" id="ARBA00023010"/>
    </source>
</evidence>
<sequence>MISTNVLGIMGLGGQEMIFIFLALLLLFGAKKIPELARGLGKGIREFKDATKDVRENIEDGLKESDPTK</sequence>
<dbReference type="NCBIfam" id="TIGR01411">
    <property type="entry name" value="tatAE"/>
    <property type="match status" value="1"/>
</dbReference>
<evidence type="ECO:0000313" key="10">
    <source>
        <dbReference type="EMBL" id="MBC3791377.1"/>
    </source>
</evidence>
<dbReference type="Proteomes" id="UP000700732">
    <property type="component" value="Unassembled WGS sequence"/>
</dbReference>
<dbReference type="PANTHER" id="PTHR42982:SF1">
    <property type="entry name" value="SEC-INDEPENDENT PROTEIN TRANSLOCASE PROTEIN TATA"/>
    <property type="match status" value="1"/>
</dbReference>
<evidence type="ECO:0000256" key="5">
    <source>
        <dbReference type="ARBA" id="ARBA00022927"/>
    </source>
</evidence>
<dbReference type="InterPro" id="IPR006312">
    <property type="entry name" value="TatA/E"/>
</dbReference>
<evidence type="ECO:0000313" key="11">
    <source>
        <dbReference type="Proteomes" id="UP000700732"/>
    </source>
</evidence>
<comment type="subcellular location">
    <subcellularLocation>
        <location evidence="1 9">Cell membrane</location>
        <topology evidence="1 9">Single-pass membrane protein</topology>
    </subcellularLocation>
</comment>
<keyword evidence="8 9" id="KW-0472">Membrane</keyword>